<dbReference type="InterPro" id="IPR035418">
    <property type="entry name" value="AraC-bd_2"/>
</dbReference>
<sequence>MPPRPGCDPSPPAAGPPGPAREPAAPAIPRHRFAPPSDPAALGRAWCEHLAPIFQVRLDGAPPRTPPVAMTTYHLGEIIVGEVASPAQRLERSTRMIARQGLDHVLVSFHESGGSRVDTGRRRVAVEGRQGVVLDLSQPVVIDADPGSAATLLIPRRLVSDEVGLVETLHGQVFAYDADPAKQLLHAYLRGLLACGPRLEPHHLPGVSHAASKLCGACFPADAGARAPVDGATHVAIRRFIQSELTSLTLGTEAITQRFGLSRATLYRLFEEEGGVINYIRDRRLMLAMRLLTEAGGARRRVAQVAYAAGFADEKTFSRAFKRRFGLLPREARADTPPRPPGPEKASVLMGWIRSLAA</sequence>
<dbReference type="Gene3D" id="1.10.10.60">
    <property type="entry name" value="Homeodomain-like"/>
    <property type="match status" value="1"/>
</dbReference>
<dbReference type="InterPro" id="IPR020449">
    <property type="entry name" value="Tscrpt_reg_AraC-type_HTH"/>
</dbReference>
<dbReference type="InterPro" id="IPR009057">
    <property type="entry name" value="Homeodomain-like_sf"/>
</dbReference>
<evidence type="ECO:0000256" key="4">
    <source>
        <dbReference type="SAM" id="MobiDB-lite"/>
    </source>
</evidence>
<evidence type="ECO:0000256" key="2">
    <source>
        <dbReference type="ARBA" id="ARBA00023125"/>
    </source>
</evidence>
<dbReference type="PRINTS" id="PR00032">
    <property type="entry name" value="HTHARAC"/>
</dbReference>
<dbReference type="PANTHER" id="PTHR46796">
    <property type="entry name" value="HTH-TYPE TRANSCRIPTIONAL ACTIVATOR RHAS-RELATED"/>
    <property type="match status" value="1"/>
</dbReference>
<evidence type="ECO:0000256" key="1">
    <source>
        <dbReference type="ARBA" id="ARBA00023015"/>
    </source>
</evidence>
<keyword evidence="3" id="KW-0804">Transcription</keyword>
<dbReference type="PROSITE" id="PS00041">
    <property type="entry name" value="HTH_ARAC_FAMILY_1"/>
    <property type="match status" value="1"/>
</dbReference>
<reference evidence="6" key="2">
    <citation type="submission" date="2021-08" db="EMBL/GenBank/DDBJ databases">
        <authorList>
            <person name="Tani A."/>
            <person name="Ola A."/>
            <person name="Ogura Y."/>
            <person name="Katsura K."/>
            <person name="Hayashi T."/>
        </authorList>
    </citation>
    <scope>NUCLEOTIDE SEQUENCE</scope>
    <source>
        <strain evidence="6">KCTC 52305</strain>
    </source>
</reference>
<dbReference type="InterPro" id="IPR018060">
    <property type="entry name" value="HTH_AraC"/>
</dbReference>
<evidence type="ECO:0000259" key="5">
    <source>
        <dbReference type="PROSITE" id="PS01124"/>
    </source>
</evidence>
<comment type="caution">
    <text evidence="6">The sequence shown here is derived from an EMBL/GenBank/DDBJ whole genome shotgun (WGS) entry which is preliminary data.</text>
</comment>
<dbReference type="RefSeq" id="WP_128563976.1">
    <property type="nucleotide sequence ID" value="NZ_BPQH01000005.1"/>
</dbReference>
<organism evidence="6 7">
    <name type="scientific">Methylobacterium crusticola</name>
    <dbReference type="NCBI Taxonomy" id="1697972"/>
    <lineage>
        <taxon>Bacteria</taxon>
        <taxon>Pseudomonadati</taxon>
        <taxon>Pseudomonadota</taxon>
        <taxon>Alphaproteobacteria</taxon>
        <taxon>Hyphomicrobiales</taxon>
        <taxon>Methylobacteriaceae</taxon>
        <taxon>Methylobacterium</taxon>
    </lineage>
</organism>
<dbReference type="PROSITE" id="PS01124">
    <property type="entry name" value="HTH_ARAC_FAMILY_2"/>
    <property type="match status" value="1"/>
</dbReference>
<evidence type="ECO:0000313" key="7">
    <source>
        <dbReference type="Proteomes" id="UP001055167"/>
    </source>
</evidence>
<dbReference type="InterPro" id="IPR050204">
    <property type="entry name" value="AraC_XylS_family_regulators"/>
</dbReference>
<feature type="compositionally biased region" description="Pro residues" evidence="4">
    <location>
        <begin position="1"/>
        <end position="20"/>
    </location>
</feature>
<gene>
    <name evidence="6" type="primary">rhaS_1</name>
    <name evidence="6" type="ORF">OPKNFCMD_2064</name>
</gene>
<name>A0ABQ4QVU2_9HYPH</name>
<dbReference type="Pfam" id="PF12833">
    <property type="entry name" value="HTH_18"/>
    <property type="match status" value="1"/>
</dbReference>
<dbReference type="SMART" id="SM00342">
    <property type="entry name" value="HTH_ARAC"/>
    <property type="match status" value="1"/>
</dbReference>
<feature type="domain" description="HTH araC/xylS-type" evidence="5">
    <location>
        <begin position="235"/>
        <end position="335"/>
    </location>
</feature>
<accession>A0ABQ4QVU2</accession>
<keyword evidence="2" id="KW-0238">DNA-binding</keyword>
<dbReference type="Proteomes" id="UP001055167">
    <property type="component" value="Unassembled WGS sequence"/>
</dbReference>
<keyword evidence="7" id="KW-1185">Reference proteome</keyword>
<dbReference type="EMBL" id="BPQH01000005">
    <property type="protein sequence ID" value="GJD49334.1"/>
    <property type="molecule type" value="Genomic_DNA"/>
</dbReference>
<dbReference type="InterPro" id="IPR018062">
    <property type="entry name" value="HTH_AraC-typ_CS"/>
</dbReference>
<protein>
    <submittedName>
        <fullName evidence="6">HTH-type transcriptional activator RhaS</fullName>
    </submittedName>
</protein>
<keyword evidence="1" id="KW-0805">Transcription regulation</keyword>
<evidence type="ECO:0000313" key="6">
    <source>
        <dbReference type="EMBL" id="GJD49334.1"/>
    </source>
</evidence>
<reference evidence="6" key="1">
    <citation type="journal article" date="2021" name="Front. Microbiol.">
        <title>Comprehensive Comparative Genomics and Phenotyping of Methylobacterium Species.</title>
        <authorList>
            <person name="Alessa O."/>
            <person name="Ogura Y."/>
            <person name="Fujitani Y."/>
            <person name="Takami H."/>
            <person name="Hayashi T."/>
            <person name="Sahin N."/>
            <person name="Tani A."/>
        </authorList>
    </citation>
    <scope>NUCLEOTIDE SEQUENCE</scope>
    <source>
        <strain evidence="6">KCTC 52305</strain>
    </source>
</reference>
<dbReference type="Pfam" id="PF14525">
    <property type="entry name" value="AraC_binding_2"/>
    <property type="match status" value="1"/>
</dbReference>
<proteinExistence type="predicted"/>
<dbReference type="SUPFAM" id="SSF46689">
    <property type="entry name" value="Homeodomain-like"/>
    <property type="match status" value="1"/>
</dbReference>
<feature type="region of interest" description="Disordered" evidence="4">
    <location>
        <begin position="1"/>
        <end position="36"/>
    </location>
</feature>
<dbReference type="PANTHER" id="PTHR46796:SF6">
    <property type="entry name" value="ARAC SUBFAMILY"/>
    <property type="match status" value="1"/>
</dbReference>
<evidence type="ECO:0000256" key="3">
    <source>
        <dbReference type="ARBA" id="ARBA00023163"/>
    </source>
</evidence>